<dbReference type="SUPFAM" id="SSF101148">
    <property type="entry name" value="Plant invertase/pectin methylesterase inhibitor"/>
    <property type="match status" value="1"/>
</dbReference>
<comment type="caution">
    <text evidence="3">The sequence shown here is derived from an EMBL/GenBank/DDBJ whole genome shotgun (WGS) entry which is preliminary data.</text>
</comment>
<dbReference type="GO" id="GO:0004857">
    <property type="term" value="F:enzyme inhibitor activity"/>
    <property type="evidence" value="ECO:0007669"/>
    <property type="project" value="InterPro"/>
</dbReference>
<gene>
    <name evidence="3" type="ORF">C3L33_09136</name>
</gene>
<evidence type="ECO:0000256" key="1">
    <source>
        <dbReference type="SAM" id="MobiDB-lite"/>
    </source>
</evidence>
<reference evidence="3 4" key="1">
    <citation type="journal article" date="2019" name="Genome Biol. Evol.">
        <title>The Rhododendron genome and chromosomal organization provide insight into shared whole-genome duplications across the heath family (Ericaceae).</title>
        <authorList>
            <person name="Soza V.L."/>
            <person name="Lindsley D."/>
            <person name="Waalkes A."/>
            <person name="Ramage E."/>
            <person name="Patwardhan R.P."/>
            <person name="Burton J.N."/>
            <person name="Adey A."/>
            <person name="Kumar A."/>
            <person name="Qiu R."/>
            <person name="Shendure J."/>
            <person name="Hall B."/>
        </authorList>
    </citation>
    <scope>NUCLEOTIDE SEQUENCE [LARGE SCALE GENOMIC DNA]</scope>
    <source>
        <strain evidence="3">RSF 1966-606</strain>
    </source>
</reference>
<feature type="region of interest" description="Disordered" evidence="1">
    <location>
        <begin position="73"/>
        <end position="96"/>
    </location>
</feature>
<accession>A0A6A4LS01</accession>
<evidence type="ECO:0000259" key="2">
    <source>
        <dbReference type="Pfam" id="PF04043"/>
    </source>
</evidence>
<name>A0A6A4LS01_9ERIC</name>
<proteinExistence type="predicted"/>
<dbReference type="Pfam" id="PF04043">
    <property type="entry name" value="PMEI"/>
    <property type="match status" value="1"/>
</dbReference>
<organism evidence="3 4">
    <name type="scientific">Rhododendron williamsianum</name>
    <dbReference type="NCBI Taxonomy" id="262921"/>
    <lineage>
        <taxon>Eukaryota</taxon>
        <taxon>Viridiplantae</taxon>
        <taxon>Streptophyta</taxon>
        <taxon>Embryophyta</taxon>
        <taxon>Tracheophyta</taxon>
        <taxon>Spermatophyta</taxon>
        <taxon>Magnoliopsida</taxon>
        <taxon>eudicotyledons</taxon>
        <taxon>Gunneridae</taxon>
        <taxon>Pentapetalae</taxon>
        <taxon>asterids</taxon>
        <taxon>Ericales</taxon>
        <taxon>Ericaceae</taxon>
        <taxon>Ericoideae</taxon>
        <taxon>Rhodoreae</taxon>
        <taxon>Rhododendron</taxon>
    </lineage>
</organism>
<dbReference type="Gene3D" id="1.20.140.40">
    <property type="entry name" value="Invertase/pectin methylesterase inhibitor family protein"/>
    <property type="match status" value="1"/>
</dbReference>
<dbReference type="InterPro" id="IPR035513">
    <property type="entry name" value="Invertase/methylesterase_inhib"/>
</dbReference>
<dbReference type="EMBL" id="QEFC01001221">
    <property type="protein sequence ID" value="KAE9458974.1"/>
    <property type="molecule type" value="Genomic_DNA"/>
</dbReference>
<sequence length="111" mass="12327">MVTKFNSLSVSLREQVAIQDCKELLDFSVSELALSLAEMNKIRAVSPNDPHSQGNLKAWLSAACGWNRICSSGHNDPEHSRSSETPSSSTPKRSRFIDILQLQLRRLPGHP</sequence>
<keyword evidence="4" id="KW-1185">Reference proteome</keyword>
<evidence type="ECO:0000313" key="4">
    <source>
        <dbReference type="Proteomes" id="UP000428333"/>
    </source>
</evidence>
<feature type="domain" description="Pectinesterase inhibitor" evidence="2">
    <location>
        <begin position="13"/>
        <end position="80"/>
    </location>
</feature>
<protein>
    <recommendedName>
        <fullName evidence="2">Pectinesterase inhibitor domain-containing protein</fullName>
    </recommendedName>
</protein>
<dbReference type="AlphaFoldDB" id="A0A6A4LS01"/>
<feature type="non-terminal residue" evidence="3">
    <location>
        <position position="1"/>
    </location>
</feature>
<feature type="non-terminal residue" evidence="3">
    <location>
        <position position="111"/>
    </location>
</feature>
<dbReference type="OrthoDB" id="2019149at2759"/>
<dbReference type="Proteomes" id="UP000428333">
    <property type="component" value="Linkage Group LG05"/>
</dbReference>
<evidence type="ECO:0000313" key="3">
    <source>
        <dbReference type="EMBL" id="KAE9458974.1"/>
    </source>
</evidence>
<dbReference type="InterPro" id="IPR006501">
    <property type="entry name" value="Pectinesterase_inhib_dom"/>
</dbReference>